<evidence type="ECO:0000259" key="3">
    <source>
        <dbReference type="Pfam" id="PF01967"/>
    </source>
</evidence>
<dbReference type="EC" id="4.6.1.17" evidence="4"/>
<dbReference type="NCBIfam" id="NF008999">
    <property type="entry name" value="PRK12343.1"/>
    <property type="match status" value="1"/>
</dbReference>
<proteinExistence type="predicted"/>
<dbReference type="Gene3D" id="3.30.70.640">
    <property type="entry name" value="Molybdopterin cofactor biosynthesis C (MoaC) domain"/>
    <property type="match status" value="1"/>
</dbReference>
<reference evidence="4" key="1">
    <citation type="journal article" date="2020" name="mSystems">
        <title>Genome- and Community-Level Interaction Insights into Carbon Utilization and Element Cycling Functions of Hydrothermarchaeota in Hydrothermal Sediment.</title>
        <authorList>
            <person name="Zhou Z."/>
            <person name="Liu Y."/>
            <person name="Xu W."/>
            <person name="Pan J."/>
            <person name="Luo Z.H."/>
            <person name="Li M."/>
        </authorList>
    </citation>
    <scope>NUCLEOTIDE SEQUENCE [LARGE SCALE GENOMIC DNA]</scope>
    <source>
        <strain evidence="4">SpSt-1121</strain>
    </source>
</reference>
<dbReference type="NCBIfam" id="TIGR00581">
    <property type="entry name" value="moaC"/>
    <property type="match status" value="1"/>
</dbReference>
<dbReference type="SUPFAM" id="SSF55040">
    <property type="entry name" value="Molybdenum cofactor biosynthesis protein C, MoaC"/>
    <property type="match status" value="1"/>
</dbReference>
<dbReference type="GO" id="GO:0006777">
    <property type="term" value="P:Mo-molybdopterin cofactor biosynthetic process"/>
    <property type="evidence" value="ECO:0007669"/>
    <property type="project" value="UniProtKB-KW"/>
</dbReference>
<protein>
    <submittedName>
        <fullName evidence="4">Cyclic pyranopterin monophosphate synthase MoaC</fullName>
        <ecNumber evidence="4">4.6.1.17</ecNumber>
    </submittedName>
</protein>
<dbReference type="GO" id="GO:0061799">
    <property type="term" value="F:cyclic pyranopterin monophosphate synthase activity"/>
    <property type="evidence" value="ECO:0007669"/>
    <property type="project" value="UniProtKB-EC"/>
</dbReference>
<gene>
    <name evidence="4" type="primary">moaC</name>
    <name evidence="4" type="ORF">ENM84_00110</name>
</gene>
<accession>A0A7C5XJ06</accession>
<keyword evidence="2" id="KW-0501">Molybdenum cofactor biosynthesis</keyword>
<sequence>MLEMKMVDVSSKVDVYREAVARGCIRLRKETVDRIRSGAIEKGDVFAASSLVALHAAKNTSLLLPFCHTIRIDFVKPRIWIEDNNKVCIEVLVKARERTGVEMEALTAVSLALLNIWDMVKAYEKDEEGQYPYTSIENICVVKKIKESSV</sequence>
<dbReference type="InterPro" id="IPR002820">
    <property type="entry name" value="Mopterin_CF_biosynth-C_dom"/>
</dbReference>
<evidence type="ECO:0000256" key="1">
    <source>
        <dbReference type="ARBA" id="ARBA00005046"/>
    </source>
</evidence>
<comment type="pathway">
    <text evidence="1">Cofactor biosynthesis; molybdopterin biosynthesis.</text>
</comment>
<name>A0A7C5XJ06_9CREN</name>
<dbReference type="AlphaFoldDB" id="A0A7C5XJ06"/>
<comment type="caution">
    <text evidence="4">The sequence shown here is derived from an EMBL/GenBank/DDBJ whole genome shotgun (WGS) entry which is preliminary data.</text>
</comment>
<dbReference type="UniPathway" id="UPA00344"/>
<dbReference type="Pfam" id="PF01967">
    <property type="entry name" value="MoaC"/>
    <property type="match status" value="1"/>
</dbReference>
<keyword evidence="4" id="KW-0456">Lyase</keyword>
<dbReference type="InterPro" id="IPR023045">
    <property type="entry name" value="MoaC"/>
</dbReference>
<feature type="domain" description="Molybdopterin cofactor biosynthesis C (MoaC)" evidence="3">
    <location>
        <begin position="6"/>
        <end position="145"/>
    </location>
</feature>
<evidence type="ECO:0000256" key="2">
    <source>
        <dbReference type="ARBA" id="ARBA00023150"/>
    </source>
</evidence>
<evidence type="ECO:0000313" key="4">
    <source>
        <dbReference type="EMBL" id="HHP81044.1"/>
    </source>
</evidence>
<dbReference type="InterPro" id="IPR036522">
    <property type="entry name" value="MoaC_sf"/>
</dbReference>
<dbReference type="EMBL" id="DRZI01000005">
    <property type="protein sequence ID" value="HHP81044.1"/>
    <property type="molecule type" value="Genomic_DNA"/>
</dbReference>
<organism evidence="4">
    <name type="scientific">Ignisphaera aggregans</name>
    <dbReference type="NCBI Taxonomy" id="334771"/>
    <lineage>
        <taxon>Archaea</taxon>
        <taxon>Thermoproteota</taxon>
        <taxon>Thermoprotei</taxon>
        <taxon>Desulfurococcales</taxon>
        <taxon>Desulfurococcaceae</taxon>
        <taxon>Ignisphaera</taxon>
    </lineage>
</organism>